<dbReference type="AlphaFoldDB" id="A0A3E2X281"/>
<feature type="transmembrane region" description="Helical" evidence="8">
    <location>
        <begin position="299"/>
        <end position="319"/>
    </location>
</feature>
<dbReference type="PANTHER" id="PTHR32196">
    <property type="entry name" value="ABC TRANSPORTER PERMEASE PROTEIN YPHD-RELATED-RELATED"/>
    <property type="match status" value="1"/>
</dbReference>
<accession>A0A3E2X281</accession>
<evidence type="ECO:0000256" key="3">
    <source>
        <dbReference type="ARBA" id="ARBA00022475"/>
    </source>
</evidence>
<comment type="caution">
    <text evidence="9">The sequence shown here is derived from an EMBL/GenBank/DDBJ whole genome shotgun (WGS) entry which is preliminary data.</text>
</comment>
<dbReference type="Pfam" id="PF02653">
    <property type="entry name" value="BPD_transp_2"/>
    <property type="match status" value="1"/>
</dbReference>
<evidence type="ECO:0000256" key="7">
    <source>
        <dbReference type="ARBA" id="ARBA00023136"/>
    </source>
</evidence>
<dbReference type="EMBL" id="QVIA01000001">
    <property type="protein sequence ID" value="RGC35613.1"/>
    <property type="molecule type" value="Genomic_DNA"/>
</dbReference>
<proteinExistence type="predicted"/>
<feature type="transmembrane region" description="Helical" evidence="8">
    <location>
        <begin position="219"/>
        <end position="237"/>
    </location>
</feature>
<keyword evidence="5 8" id="KW-0812">Transmembrane</keyword>
<dbReference type="GO" id="GO:0022857">
    <property type="term" value="F:transmembrane transporter activity"/>
    <property type="evidence" value="ECO:0007669"/>
    <property type="project" value="InterPro"/>
</dbReference>
<dbReference type="Proteomes" id="UP000261111">
    <property type="component" value="Unassembled WGS sequence"/>
</dbReference>
<evidence type="ECO:0000256" key="6">
    <source>
        <dbReference type="ARBA" id="ARBA00022989"/>
    </source>
</evidence>
<feature type="transmembrane region" description="Helical" evidence="8">
    <location>
        <begin position="94"/>
        <end position="117"/>
    </location>
</feature>
<evidence type="ECO:0000256" key="4">
    <source>
        <dbReference type="ARBA" id="ARBA00022519"/>
    </source>
</evidence>
<dbReference type="PANTHER" id="PTHR32196:SF21">
    <property type="entry name" value="ABC TRANSPORTER PERMEASE PROTEIN YPHD-RELATED"/>
    <property type="match status" value="1"/>
</dbReference>
<evidence type="ECO:0000313" key="9">
    <source>
        <dbReference type="EMBL" id="RGC35613.1"/>
    </source>
</evidence>
<feature type="transmembrane region" description="Helical" evidence="8">
    <location>
        <begin position="53"/>
        <end position="74"/>
    </location>
</feature>
<protein>
    <submittedName>
        <fullName evidence="9">ABC transporter permease</fullName>
    </submittedName>
</protein>
<dbReference type="InterPro" id="IPR001851">
    <property type="entry name" value="ABC_transp_permease"/>
</dbReference>
<evidence type="ECO:0000256" key="1">
    <source>
        <dbReference type="ARBA" id="ARBA00004651"/>
    </source>
</evidence>
<feature type="transmembrane region" description="Helical" evidence="8">
    <location>
        <begin position="257"/>
        <end position="287"/>
    </location>
</feature>
<keyword evidence="2" id="KW-0813">Transport</keyword>
<keyword evidence="3" id="KW-1003">Cell membrane</keyword>
<gene>
    <name evidence="9" type="ORF">DWX41_01070</name>
</gene>
<organism evidence="9 10">
    <name type="scientific">Hungatella hathewayi</name>
    <dbReference type="NCBI Taxonomy" id="154046"/>
    <lineage>
        <taxon>Bacteria</taxon>
        <taxon>Bacillati</taxon>
        <taxon>Bacillota</taxon>
        <taxon>Clostridia</taxon>
        <taxon>Lachnospirales</taxon>
        <taxon>Lachnospiraceae</taxon>
        <taxon>Hungatella</taxon>
    </lineage>
</organism>
<keyword evidence="4" id="KW-0997">Cell inner membrane</keyword>
<evidence type="ECO:0000313" key="10">
    <source>
        <dbReference type="Proteomes" id="UP000261111"/>
    </source>
</evidence>
<evidence type="ECO:0000256" key="8">
    <source>
        <dbReference type="SAM" id="Phobius"/>
    </source>
</evidence>
<dbReference type="RefSeq" id="WP_025653653.1">
    <property type="nucleotide sequence ID" value="NZ_QVIA01000001.1"/>
</dbReference>
<name>A0A3E2X281_9FIRM</name>
<dbReference type="GeneID" id="93336177"/>
<keyword evidence="7 8" id="KW-0472">Membrane</keyword>
<keyword evidence="6 8" id="KW-1133">Transmembrane helix</keyword>
<feature type="transmembrane region" description="Helical" evidence="8">
    <location>
        <begin position="20"/>
        <end position="41"/>
    </location>
</feature>
<sequence length="324" mass="34193">MDTKVKGRDWKRWAGSNSALIAFAVLFVLAVIFQGSMFLSFNNIINILRNNSVIGIIALGMTLVIITGGIDLSVGSQLAFTGVIIIQIFNQTQSIVLTLAASIIMALVLGIITGLLVAKFRIPAFITTLGSMSIYRSVAQYWLNGGGLTAAGDKLDSYLSISNTNLFGVIPMPIIVWIVCAVFVYLFAQHTATGRHIYAVGSNQKAAELATVRVVRVKCFAYSILSLLVVIAAIVETSRLGSVNSASSGSSYEMDAIAAAVIGGTSMAGGKGKIGFTVLGTLTLGIINNMMNLMGVNSFLVDAIKGAIIIVAVLLQMVLNSSEK</sequence>
<evidence type="ECO:0000256" key="2">
    <source>
        <dbReference type="ARBA" id="ARBA00022448"/>
    </source>
</evidence>
<dbReference type="GO" id="GO:0005886">
    <property type="term" value="C:plasma membrane"/>
    <property type="evidence" value="ECO:0007669"/>
    <property type="project" value="UniProtKB-SubCell"/>
</dbReference>
<dbReference type="CDD" id="cd06579">
    <property type="entry name" value="TM_PBP1_transp_AraH_like"/>
    <property type="match status" value="1"/>
</dbReference>
<comment type="subcellular location">
    <subcellularLocation>
        <location evidence="1">Cell membrane</location>
        <topology evidence="1">Multi-pass membrane protein</topology>
    </subcellularLocation>
</comment>
<feature type="transmembrane region" description="Helical" evidence="8">
    <location>
        <begin position="166"/>
        <end position="188"/>
    </location>
</feature>
<reference evidence="9 10" key="1">
    <citation type="submission" date="2018-08" db="EMBL/GenBank/DDBJ databases">
        <title>A genome reference for cultivated species of the human gut microbiota.</title>
        <authorList>
            <person name="Zou Y."/>
            <person name="Xue W."/>
            <person name="Luo G."/>
        </authorList>
    </citation>
    <scope>NUCLEOTIDE SEQUENCE [LARGE SCALE GENOMIC DNA]</scope>
    <source>
        <strain evidence="9 10">AF19-21</strain>
    </source>
</reference>
<evidence type="ECO:0000256" key="5">
    <source>
        <dbReference type="ARBA" id="ARBA00022692"/>
    </source>
</evidence>